<reference evidence="1" key="1">
    <citation type="submission" date="2019-09" db="EMBL/GenBank/DDBJ databases">
        <authorList>
            <consortium name="GenomeTrakr network: Whole genome sequencing for foodborne pathogen traceback"/>
        </authorList>
    </citation>
    <scope>NUCLEOTIDE SEQUENCE</scope>
    <source>
        <strain evidence="1">AUSMDU00020873</strain>
    </source>
</reference>
<name>A0A612H7E6_SALET</name>
<proteinExistence type="predicted"/>
<accession>A0A612H7E6</accession>
<evidence type="ECO:0000313" key="1">
    <source>
        <dbReference type="EMBL" id="ECW0108005.1"/>
    </source>
</evidence>
<sequence length="105" mass="10805">MISCPIYAVVETLLFGTSGASTALVASVSGSSAVTPVSVSASGADGLSQSFMSQSGDTFVYRGTARDIEQIKALLPVIDTRAEQVEVSAYVFEVSDDELHGSGLP</sequence>
<organism evidence="1">
    <name type="scientific">Salmonella enterica I</name>
    <dbReference type="NCBI Taxonomy" id="59201"/>
    <lineage>
        <taxon>Bacteria</taxon>
        <taxon>Pseudomonadati</taxon>
        <taxon>Pseudomonadota</taxon>
        <taxon>Gammaproteobacteria</taxon>
        <taxon>Enterobacterales</taxon>
        <taxon>Enterobacteriaceae</taxon>
        <taxon>Salmonella</taxon>
    </lineage>
</organism>
<dbReference type="EMBL" id="AAKVAS010000012">
    <property type="protein sequence ID" value="ECW0108005.1"/>
    <property type="molecule type" value="Genomic_DNA"/>
</dbReference>
<comment type="caution">
    <text evidence="1">The sequence shown here is derived from an EMBL/GenBank/DDBJ whole genome shotgun (WGS) entry which is preliminary data.</text>
</comment>
<protein>
    <submittedName>
        <fullName evidence="1">Uncharacterized protein</fullName>
    </submittedName>
</protein>
<gene>
    <name evidence="1" type="ORF">F3Q63_12475</name>
</gene>
<dbReference type="AlphaFoldDB" id="A0A612H7E6"/>